<feature type="compositionally biased region" description="Polar residues" evidence="5">
    <location>
        <begin position="168"/>
        <end position="193"/>
    </location>
</feature>
<dbReference type="AlphaFoldDB" id="A0A6A4IQF9"/>
<evidence type="ECO:0000256" key="1">
    <source>
        <dbReference type="ARBA" id="ARBA00022723"/>
    </source>
</evidence>
<feature type="domain" description="RING-type" evidence="6">
    <location>
        <begin position="28"/>
        <end position="82"/>
    </location>
</feature>
<keyword evidence="3" id="KW-0862">Zinc</keyword>
<organism evidence="7 8">
    <name type="scientific">Gymnopus androsaceus JB14</name>
    <dbReference type="NCBI Taxonomy" id="1447944"/>
    <lineage>
        <taxon>Eukaryota</taxon>
        <taxon>Fungi</taxon>
        <taxon>Dikarya</taxon>
        <taxon>Basidiomycota</taxon>
        <taxon>Agaricomycotina</taxon>
        <taxon>Agaricomycetes</taxon>
        <taxon>Agaricomycetidae</taxon>
        <taxon>Agaricales</taxon>
        <taxon>Marasmiineae</taxon>
        <taxon>Omphalotaceae</taxon>
        <taxon>Gymnopus</taxon>
    </lineage>
</organism>
<keyword evidence="1" id="KW-0479">Metal-binding</keyword>
<dbReference type="InterPro" id="IPR018957">
    <property type="entry name" value="Znf_C3HC4_RING-type"/>
</dbReference>
<keyword evidence="8" id="KW-1185">Reference proteome</keyword>
<dbReference type="SUPFAM" id="SSF57850">
    <property type="entry name" value="RING/U-box"/>
    <property type="match status" value="1"/>
</dbReference>
<evidence type="ECO:0000313" key="7">
    <source>
        <dbReference type="EMBL" id="KAE9410445.1"/>
    </source>
</evidence>
<evidence type="ECO:0000256" key="4">
    <source>
        <dbReference type="PROSITE-ProRule" id="PRU00175"/>
    </source>
</evidence>
<dbReference type="InterPro" id="IPR001841">
    <property type="entry name" value="Znf_RING"/>
</dbReference>
<accession>A0A6A4IQF9</accession>
<protein>
    <recommendedName>
        <fullName evidence="6">RING-type domain-containing protein</fullName>
    </recommendedName>
</protein>
<evidence type="ECO:0000256" key="2">
    <source>
        <dbReference type="ARBA" id="ARBA00022771"/>
    </source>
</evidence>
<reference evidence="7" key="1">
    <citation type="journal article" date="2019" name="Environ. Microbiol.">
        <title>Fungal ecological strategies reflected in gene transcription - a case study of two litter decomposers.</title>
        <authorList>
            <person name="Barbi F."/>
            <person name="Kohler A."/>
            <person name="Barry K."/>
            <person name="Baskaran P."/>
            <person name="Daum C."/>
            <person name="Fauchery L."/>
            <person name="Ihrmark K."/>
            <person name="Kuo A."/>
            <person name="LaButti K."/>
            <person name="Lipzen A."/>
            <person name="Morin E."/>
            <person name="Grigoriev I.V."/>
            <person name="Henrissat B."/>
            <person name="Lindahl B."/>
            <person name="Martin F."/>
        </authorList>
    </citation>
    <scope>NUCLEOTIDE SEQUENCE</scope>
    <source>
        <strain evidence="7">JB14</strain>
    </source>
</reference>
<dbReference type="Pfam" id="PF00097">
    <property type="entry name" value="zf-C3HC4"/>
    <property type="match status" value="1"/>
</dbReference>
<feature type="compositionally biased region" description="Acidic residues" evidence="5">
    <location>
        <begin position="150"/>
        <end position="159"/>
    </location>
</feature>
<dbReference type="PROSITE" id="PS50089">
    <property type="entry name" value="ZF_RING_2"/>
    <property type="match status" value="1"/>
</dbReference>
<feature type="region of interest" description="Disordered" evidence="5">
    <location>
        <begin position="89"/>
        <end position="118"/>
    </location>
</feature>
<dbReference type="Proteomes" id="UP000799118">
    <property type="component" value="Unassembled WGS sequence"/>
</dbReference>
<dbReference type="OrthoDB" id="8062037at2759"/>
<evidence type="ECO:0000256" key="5">
    <source>
        <dbReference type="SAM" id="MobiDB-lite"/>
    </source>
</evidence>
<gene>
    <name evidence="7" type="ORF">BT96DRAFT_871338</name>
</gene>
<evidence type="ECO:0000259" key="6">
    <source>
        <dbReference type="PROSITE" id="PS50089"/>
    </source>
</evidence>
<dbReference type="InterPro" id="IPR013083">
    <property type="entry name" value="Znf_RING/FYVE/PHD"/>
</dbReference>
<feature type="compositionally biased region" description="Acidic residues" evidence="5">
    <location>
        <begin position="95"/>
        <end position="118"/>
    </location>
</feature>
<dbReference type="Gene3D" id="3.30.40.10">
    <property type="entry name" value="Zinc/RING finger domain, C3HC4 (zinc finger)"/>
    <property type="match status" value="1"/>
</dbReference>
<proteinExistence type="predicted"/>
<feature type="region of interest" description="Disordered" evidence="5">
    <location>
        <begin position="143"/>
        <end position="212"/>
    </location>
</feature>
<evidence type="ECO:0000256" key="3">
    <source>
        <dbReference type="ARBA" id="ARBA00022833"/>
    </source>
</evidence>
<evidence type="ECO:0000313" key="8">
    <source>
        <dbReference type="Proteomes" id="UP000799118"/>
    </source>
</evidence>
<dbReference type="EMBL" id="ML769385">
    <property type="protein sequence ID" value="KAE9410445.1"/>
    <property type="molecule type" value="Genomic_DNA"/>
</dbReference>
<feature type="compositionally biased region" description="Polar residues" evidence="5">
    <location>
        <begin position="203"/>
        <end position="212"/>
    </location>
</feature>
<dbReference type="GO" id="GO:0008270">
    <property type="term" value="F:zinc ion binding"/>
    <property type="evidence" value="ECO:0007669"/>
    <property type="project" value="UniProtKB-KW"/>
</dbReference>
<sequence>MDHLELINNFIESLPYLDKDEVPEDSCCAICLIPFEEIFEDVSIDKPLDGGVTQLPSCQHIFCRHDLVEWIRGMHGSCPTCRRTFISNIRPPSDSDGESSDGGEYIPNDEEDDEEDSYLVDTDGFTEADEFDVEMGEVDLDVYQSWQPSDIDDAVDDGSSEWGLTDGDSVSNSDGDISFESESVSVHSDTNIIIQEDEDDNRSVSSQNDENK</sequence>
<keyword evidence="2 4" id="KW-0863">Zinc-finger</keyword>
<name>A0A6A4IQF9_9AGAR</name>